<dbReference type="Gene3D" id="1.10.8.60">
    <property type="match status" value="1"/>
</dbReference>
<feature type="domain" description="Sigma-54 factor interaction" evidence="6">
    <location>
        <begin position="416"/>
        <end position="474"/>
    </location>
</feature>
<feature type="compositionally biased region" description="Polar residues" evidence="5">
    <location>
        <begin position="1"/>
        <end position="20"/>
    </location>
</feature>
<evidence type="ECO:0000256" key="5">
    <source>
        <dbReference type="SAM" id="MobiDB-lite"/>
    </source>
</evidence>
<dbReference type="PROSITE" id="PS50045">
    <property type="entry name" value="SIGMA54_INTERACT_4"/>
    <property type="match status" value="1"/>
</dbReference>
<dbReference type="GO" id="GO:0006355">
    <property type="term" value="P:regulation of DNA-templated transcription"/>
    <property type="evidence" value="ECO:0007669"/>
    <property type="project" value="InterPro"/>
</dbReference>
<evidence type="ECO:0000256" key="2">
    <source>
        <dbReference type="ARBA" id="ARBA00022840"/>
    </source>
</evidence>
<dbReference type="Gene3D" id="3.30.450.40">
    <property type="match status" value="1"/>
</dbReference>
<dbReference type="RefSeq" id="WP_099384569.1">
    <property type="nucleotide sequence ID" value="NZ_PEBD01000010.1"/>
</dbReference>
<dbReference type="EMBL" id="PEBD01000010">
    <property type="protein sequence ID" value="PHV65526.1"/>
    <property type="molecule type" value="Genomic_DNA"/>
</dbReference>
<keyword evidence="3" id="KW-0805">Transcription regulation</keyword>
<evidence type="ECO:0000313" key="8">
    <source>
        <dbReference type="Proteomes" id="UP000225108"/>
    </source>
</evidence>
<evidence type="ECO:0000259" key="6">
    <source>
        <dbReference type="PROSITE" id="PS50045"/>
    </source>
</evidence>
<dbReference type="InterPro" id="IPR029016">
    <property type="entry name" value="GAF-like_dom_sf"/>
</dbReference>
<comment type="caution">
    <text evidence="7">The sequence shown here is derived from an EMBL/GenBank/DDBJ whole genome shotgun (WGS) entry which is preliminary data.</text>
</comment>
<dbReference type="InterPro" id="IPR009057">
    <property type="entry name" value="Homeodomain-like_sf"/>
</dbReference>
<dbReference type="InterPro" id="IPR002078">
    <property type="entry name" value="Sigma_54_int"/>
</dbReference>
<dbReference type="GO" id="GO:0043565">
    <property type="term" value="F:sequence-specific DNA binding"/>
    <property type="evidence" value="ECO:0007669"/>
    <property type="project" value="InterPro"/>
</dbReference>
<protein>
    <submittedName>
        <fullName evidence="7">Fis family transcriptional regulator</fullName>
    </submittedName>
</protein>
<dbReference type="PANTHER" id="PTHR32071:SF122">
    <property type="entry name" value="SIGMA FACTOR"/>
    <property type="match status" value="1"/>
</dbReference>
<dbReference type="AlphaFoldDB" id="A0A2G3PIH4"/>
<gene>
    <name evidence="7" type="ORF">CSW57_17385</name>
</gene>
<dbReference type="Pfam" id="PF25601">
    <property type="entry name" value="AAA_lid_14"/>
    <property type="match status" value="1"/>
</dbReference>
<dbReference type="SUPFAM" id="SSF46689">
    <property type="entry name" value="Homeodomain-like"/>
    <property type="match status" value="1"/>
</dbReference>
<keyword evidence="4" id="KW-0804">Transcription</keyword>
<accession>A0A2G3PIH4</accession>
<sequence length="549" mass="58039">MNSRSHTQPNRPDIAQSWQRSLLGGLKPGDSPDVQPVDISSTEHPLLRAAGPVIDAIAHQLAESNTALLLVDADARLVSRTFGGVQVEQALESVGAVCGAEFSEDTMGTTALGTPLEIRDGIVINAAEHFLEQFRTISCYGRPILHPVSRRLEGIVCMSNLEPTVNPLFAPFVDRIAGDIEQRLLEGSRARQTAVVEAFQRVAPRRDVAVVAVGDDLLLTNALAADILASADFGTLRALAADLGADERRTQLALVSGNVVEVVGRRVSGSAGGALFRVRPLDLPRVPIARKSRSQTGAGMRTDRPRSVWENTAITGEPGSGRTSTAAELLGDRPVRAVDAAALVTGSGGGGLIGHLAGTDETTLLIENVHLLDPLSLSALRTAVLEGTPPVVLTAPPLPESPGPVAALIALCPRRVDLAPLRHRTIDLPALAGNVLSRIAPRAVLGAAAGEALLSSDWPGNLTELTMVLRTAADNAARRADRVITVADLPAHHQTTTRAHRLSGRDRAERQAIVEAMQASEGNKVHAAKMLGISRSTLYTRLRALDIDH</sequence>
<dbReference type="Gene3D" id="1.10.10.60">
    <property type="entry name" value="Homeodomain-like"/>
    <property type="match status" value="1"/>
</dbReference>
<dbReference type="SUPFAM" id="SSF52540">
    <property type="entry name" value="P-loop containing nucleoside triphosphate hydrolases"/>
    <property type="match status" value="1"/>
</dbReference>
<dbReference type="PRINTS" id="PR01590">
    <property type="entry name" value="HTHFIS"/>
</dbReference>
<proteinExistence type="predicted"/>
<reference evidence="7 8" key="1">
    <citation type="submission" date="2017-10" db="EMBL/GenBank/DDBJ databases">
        <title>The draft genome sequence of Williamsia sp. BULT 1.1 isolated from the semi-arid grassland soils from South Africa.</title>
        <authorList>
            <person name="Kabwe M.H."/>
            <person name="Govender N."/>
            <person name="Mutseka Lunga P."/>
            <person name="Vikram S."/>
            <person name="Makhalanyane T.P."/>
        </authorList>
    </citation>
    <scope>NUCLEOTIDE SEQUENCE [LARGE SCALE GENOMIC DNA]</scope>
    <source>
        <strain evidence="7 8">BULT 1.1</strain>
    </source>
</reference>
<evidence type="ECO:0000256" key="3">
    <source>
        <dbReference type="ARBA" id="ARBA00023015"/>
    </source>
</evidence>
<keyword evidence="2" id="KW-0067">ATP-binding</keyword>
<dbReference type="GO" id="GO:0005524">
    <property type="term" value="F:ATP binding"/>
    <property type="evidence" value="ECO:0007669"/>
    <property type="project" value="UniProtKB-KW"/>
</dbReference>
<evidence type="ECO:0000256" key="1">
    <source>
        <dbReference type="ARBA" id="ARBA00022741"/>
    </source>
</evidence>
<name>A0A2G3PIH4_WILMA</name>
<evidence type="ECO:0000256" key="4">
    <source>
        <dbReference type="ARBA" id="ARBA00023163"/>
    </source>
</evidence>
<dbReference type="Proteomes" id="UP000225108">
    <property type="component" value="Unassembled WGS sequence"/>
</dbReference>
<dbReference type="InterPro" id="IPR027417">
    <property type="entry name" value="P-loop_NTPase"/>
</dbReference>
<evidence type="ECO:0000313" key="7">
    <source>
        <dbReference type="EMBL" id="PHV65526.1"/>
    </source>
</evidence>
<keyword evidence="1" id="KW-0547">Nucleotide-binding</keyword>
<dbReference type="InterPro" id="IPR058031">
    <property type="entry name" value="AAA_lid_NorR"/>
</dbReference>
<dbReference type="PANTHER" id="PTHR32071">
    <property type="entry name" value="TRANSCRIPTIONAL REGULATORY PROTEIN"/>
    <property type="match status" value="1"/>
</dbReference>
<feature type="region of interest" description="Disordered" evidence="5">
    <location>
        <begin position="1"/>
        <end position="39"/>
    </location>
</feature>
<dbReference type="InterPro" id="IPR002197">
    <property type="entry name" value="HTH_Fis"/>
</dbReference>
<organism evidence="7 8">
    <name type="scientific">Williamsia marianensis</name>
    <dbReference type="NCBI Taxonomy" id="85044"/>
    <lineage>
        <taxon>Bacteria</taxon>
        <taxon>Bacillati</taxon>
        <taxon>Actinomycetota</taxon>
        <taxon>Actinomycetes</taxon>
        <taxon>Mycobacteriales</taxon>
        <taxon>Nocardiaceae</taxon>
        <taxon>Williamsia</taxon>
    </lineage>
</organism>
<dbReference type="Pfam" id="PF02954">
    <property type="entry name" value="HTH_8"/>
    <property type="match status" value="1"/>
</dbReference>